<feature type="transmembrane region" description="Helical" evidence="6">
    <location>
        <begin position="151"/>
        <end position="174"/>
    </location>
</feature>
<dbReference type="OrthoDB" id="9797028at2"/>
<dbReference type="PIRSF" id="PIRSF035875">
    <property type="entry name" value="RNase_BN"/>
    <property type="match status" value="1"/>
</dbReference>
<gene>
    <name evidence="7" type="ORF">FOT42_006880</name>
</gene>
<dbReference type="Proteomes" id="UP000319204">
    <property type="component" value="Unassembled WGS sequence"/>
</dbReference>
<comment type="caution">
    <text evidence="7">The sequence shown here is derived from an EMBL/GenBank/DDBJ whole genome shotgun (WGS) entry which is preliminary data.</text>
</comment>
<keyword evidence="4 6" id="KW-1133">Transmembrane helix</keyword>
<feature type="transmembrane region" description="Helical" evidence="6">
    <location>
        <begin position="257"/>
        <end position="278"/>
    </location>
</feature>
<keyword evidence="3 6" id="KW-0812">Transmembrane</keyword>
<feature type="transmembrane region" description="Helical" evidence="6">
    <location>
        <begin position="186"/>
        <end position="210"/>
    </location>
</feature>
<proteinExistence type="predicted"/>
<dbReference type="Pfam" id="PF03631">
    <property type="entry name" value="Virul_fac_BrkB"/>
    <property type="match status" value="1"/>
</dbReference>
<reference evidence="7" key="1">
    <citation type="submission" date="2019-10" db="EMBL/GenBank/DDBJ databases">
        <title>Muricauda hadale sp. nov., a piezophilic bacterium isolated from hadopelagic water of the Mariana Trench.</title>
        <authorList>
            <person name="Wei Y."/>
        </authorList>
    </citation>
    <scope>NUCLEOTIDE SEQUENCE [LARGE SCALE GENOMIC DNA]</scope>
    <source>
        <strain evidence="7">MT-229</strain>
    </source>
</reference>
<evidence type="ECO:0000256" key="2">
    <source>
        <dbReference type="ARBA" id="ARBA00022475"/>
    </source>
</evidence>
<dbReference type="GO" id="GO:0005886">
    <property type="term" value="C:plasma membrane"/>
    <property type="evidence" value="ECO:0007669"/>
    <property type="project" value="UniProtKB-SubCell"/>
</dbReference>
<evidence type="ECO:0000256" key="5">
    <source>
        <dbReference type="ARBA" id="ARBA00023136"/>
    </source>
</evidence>
<evidence type="ECO:0000313" key="7">
    <source>
        <dbReference type="EMBL" id="KAB5490068.1"/>
    </source>
</evidence>
<dbReference type="PANTHER" id="PTHR30213:SF1">
    <property type="entry name" value="INNER MEMBRANE PROTEIN YHJD"/>
    <property type="match status" value="1"/>
</dbReference>
<keyword evidence="2" id="KW-1003">Cell membrane</keyword>
<keyword evidence="8" id="KW-1185">Reference proteome</keyword>
<dbReference type="AlphaFoldDB" id="A0A5N5IVY3"/>
<evidence type="ECO:0000313" key="8">
    <source>
        <dbReference type="Proteomes" id="UP000319204"/>
    </source>
</evidence>
<evidence type="ECO:0000256" key="6">
    <source>
        <dbReference type="SAM" id="Phobius"/>
    </source>
</evidence>
<evidence type="ECO:0000256" key="1">
    <source>
        <dbReference type="ARBA" id="ARBA00004651"/>
    </source>
</evidence>
<feature type="transmembrane region" description="Helical" evidence="6">
    <location>
        <begin position="222"/>
        <end position="245"/>
    </location>
</feature>
<dbReference type="InterPro" id="IPR017039">
    <property type="entry name" value="Virul_fac_BrkB"/>
</dbReference>
<dbReference type="RefSeq" id="WP_151889837.1">
    <property type="nucleotide sequence ID" value="NZ_VNIK02000003.1"/>
</dbReference>
<feature type="transmembrane region" description="Helical" evidence="6">
    <location>
        <begin position="101"/>
        <end position="122"/>
    </location>
</feature>
<evidence type="ECO:0000256" key="4">
    <source>
        <dbReference type="ARBA" id="ARBA00022989"/>
    </source>
</evidence>
<dbReference type="PANTHER" id="PTHR30213">
    <property type="entry name" value="INNER MEMBRANE PROTEIN YHJD"/>
    <property type="match status" value="1"/>
</dbReference>
<dbReference type="EMBL" id="VNIK02000003">
    <property type="protein sequence ID" value="KAB5490068.1"/>
    <property type="molecule type" value="Genomic_DNA"/>
</dbReference>
<feature type="transmembrane region" description="Helical" evidence="6">
    <location>
        <begin position="39"/>
        <end position="62"/>
    </location>
</feature>
<accession>A0A5N5IVY3</accession>
<protein>
    <submittedName>
        <fullName evidence="7">YihY/virulence factor BrkB family protein</fullName>
    </submittedName>
</protein>
<evidence type="ECO:0000256" key="3">
    <source>
        <dbReference type="ARBA" id="ARBA00022692"/>
    </source>
</evidence>
<comment type="subcellular location">
    <subcellularLocation>
        <location evidence="1">Cell membrane</location>
        <topology evidence="1">Multi-pass membrane protein</topology>
    </subcellularLocation>
</comment>
<name>A0A5N5IVY3_9FLAO</name>
<organism evidence="7 8">
    <name type="scientific">Flagellimonas hadalis</name>
    <dbReference type="NCBI Taxonomy" id="2597517"/>
    <lineage>
        <taxon>Bacteria</taxon>
        <taxon>Pseudomonadati</taxon>
        <taxon>Bacteroidota</taxon>
        <taxon>Flavobacteriia</taxon>
        <taxon>Flavobacteriales</taxon>
        <taxon>Flavobacteriaceae</taxon>
        <taxon>Flagellimonas</taxon>
    </lineage>
</organism>
<keyword evidence="5 6" id="KW-0472">Membrane</keyword>
<sequence>MGKPHTYSKRFRYRDFPYLILDTYKAWGKVQPWRLSAVVAYYAVLSLPALLVIIINLVGAIWGVDIVQGRLTDEFTIALGPNAAQTIEKIVQDTQNKDQSVISTVIGIATLLFGASGVLYQLKISLNEIWRIDRPTNFSFWKLASERARSFAFILVIGFLLLISFMVTAAISALNDYLRSIITDAVIYLAYAVDIVSSIAIITVMFALMFKFLPDARIKWRAVWFGAFITAVMFVIGKFLLGLYFGEAKPGSTYGAAGTIVLILLWVSYSCLILFFGAQFTYVYAKTYNILFVPYHRIRKRTIR</sequence>